<feature type="compositionally biased region" description="Basic and acidic residues" evidence="1">
    <location>
        <begin position="505"/>
        <end position="521"/>
    </location>
</feature>
<organism evidence="2">
    <name type="scientific">Leishmania guyanensis</name>
    <dbReference type="NCBI Taxonomy" id="5670"/>
    <lineage>
        <taxon>Eukaryota</taxon>
        <taxon>Discoba</taxon>
        <taxon>Euglenozoa</taxon>
        <taxon>Kinetoplastea</taxon>
        <taxon>Metakinetoplastina</taxon>
        <taxon>Trypanosomatida</taxon>
        <taxon>Trypanosomatidae</taxon>
        <taxon>Leishmaniinae</taxon>
        <taxon>Leishmania</taxon>
        <taxon>Leishmania guyanensis species complex</taxon>
    </lineage>
</organism>
<accession>A0A1E1J3V3</accession>
<dbReference type="AlphaFoldDB" id="A0A1E1J3V3"/>
<gene>
    <name evidence="2" type="primary">LgM4147LRVhigh.32.01870.00310</name>
    <name evidence="2" type="ORF">BN36_3257510</name>
</gene>
<proteinExistence type="predicted"/>
<dbReference type="EMBL" id="CALQ01001529">
    <property type="protein sequence ID" value="CCM18264.1"/>
    <property type="molecule type" value="Genomic_DNA"/>
</dbReference>
<name>A0A1E1J3V3_LEIGU</name>
<reference evidence="2" key="1">
    <citation type="submission" date="2012-08" db="EMBL/GenBank/DDBJ databases">
        <title>Comparative genomics of metastatic and non-metastatic Leishmania guyanensis provides insights into polygenic factors involved in Leishmania RNA virus infection.</title>
        <authorList>
            <person name="Smith D."/>
            <person name="Hertz-Fowler C."/>
            <person name="Martin R."/>
            <person name="Dickens N."/>
            <person name="Fasel N."/>
            <person name="Falquet L."/>
            <person name="Beverley S."/>
            <person name="Zangger H."/>
            <person name="Calderon-Copete S."/>
            <person name="Mottram J."/>
            <person name="Xenarios I."/>
        </authorList>
    </citation>
    <scope>NUCLEOTIDE SEQUENCE</scope>
    <source>
        <strain evidence="2">MHOM/BR/75/M4147/SSU:IR2SAT-LUC</strain>
    </source>
</reference>
<protein>
    <submittedName>
        <fullName evidence="2">Uncharacterized protein</fullName>
    </submittedName>
</protein>
<feature type="compositionally biased region" description="Low complexity" evidence="1">
    <location>
        <begin position="524"/>
        <end position="534"/>
    </location>
</feature>
<feature type="region of interest" description="Disordered" evidence="1">
    <location>
        <begin position="336"/>
        <end position="356"/>
    </location>
</feature>
<evidence type="ECO:0000313" key="2">
    <source>
        <dbReference type="EMBL" id="CCM18264.1"/>
    </source>
</evidence>
<sequence>MHDYQYNLEVVSVVPDKVLTGTADGLRHKLILHCSQRDATMDCTVTPSTFEVRNAPALEYVSISLVALDDAGGTQRVEASLAEPLLVGGLHRIVGAEWVALSSTSLVDSVAEASSPVCRVFVVWSMTRMDGCPVRTNNVETSLTETPLPEPAPAMSPLMASLCVPSSEKDCSSPNRFNSTQRDLAAELQSAQANTLKVTATAAPTTTTTTNTFAATSAARPHPWRSRAVDGLGLPTLSGVGYSVAISSPLIAVEAPSYRGSRWTESTIGPLSTDVSSLSVLISRLVLDSSVANPEISAAGQTARVSIALDEEQEESQQRPVNDCGDACRAPSDHAGGFTAAAHDPLHRGSAADVESSRGASATSALSGLVEPQVGGLQDAVLEQFPFCSVSLTSKAEMAASSPDAPMSVLAVESSANTAHVEEGAQDTDASTAHADFLQLDPAFAVTDARAVTQVDYYASSTQAIGAVPLQTRLQNLYTVPSPQVLNRLKDQLAPPSLSPSSSTAEREPVTSHGLWGERPRPISFSRSVGSSGSAQEEIRREHEARRSCGALLTGLQIDDRDSSASLLTSSLALVKGHYVEARTESALSLLRWQALEGLRRRLIMY</sequence>
<evidence type="ECO:0000256" key="1">
    <source>
        <dbReference type="SAM" id="MobiDB-lite"/>
    </source>
</evidence>
<feature type="region of interest" description="Disordered" evidence="1">
    <location>
        <begin position="492"/>
        <end position="541"/>
    </location>
</feature>